<comment type="caution">
    <text evidence="6">The sequence shown here is derived from an EMBL/GenBank/DDBJ whole genome shotgun (WGS) entry which is preliminary data.</text>
</comment>
<gene>
    <name evidence="6" type="ORF">RS82_01702</name>
</gene>
<dbReference type="InterPro" id="IPR003018">
    <property type="entry name" value="GAF"/>
</dbReference>
<dbReference type="EMBL" id="JYJA01000032">
    <property type="protein sequence ID" value="KJL43208.1"/>
    <property type="molecule type" value="Genomic_DNA"/>
</dbReference>
<evidence type="ECO:0000256" key="1">
    <source>
        <dbReference type="ARBA" id="ARBA00022679"/>
    </source>
</evidence>
<dbReference type="Pfam" id="PF03861">
    <property type="entry name" value="ANTAR"/>
    <property type="match status" value="1"/>
</dbReference>
<dbReference type="RefSeq" id="WP_045298230.1">
    <property type="nucleotide sequence ID" value="NZ_JYJA01000032.1"/>
</dbReference>
<dbReference type="SMART" id="SM01012">
    <property type="entry name" value="ANTAR"/>
    <property type="match status" value="1"/>
</dbReference>
<keyword evidence="3" id="KW-0805">Transcription regulation</keyword>
<dbReference type="Proteomes" id="UP000034098">
    <property type="component" value="Unassembled WGS sequence"/>
</dbReference>
<dbReference type="OrthoDB" id="3683444at2"/>
<accession>A0A0M2H9T6</accession>
<proteinExistence type="predicted"/>
<organism evidence="6 7">
    <name type="scientific">Microbacterium trichothecenolyticum</name>
    <name type="common">Aureobacterium trichothecenolyticum</name>
    <dbReference type="NCBI Taxonomy" id="69370"/>
    <lineage>
        <taxon>Bacteria</taxon>
        <taxon>Bacillati</taxon>
        <taxon>Actinomycetota</taxon>
        <taxon>Actinomycetes</taxon>
        <taxon>Micrococcales</taxon>
        <taxon>Microbacteriaceae</taxon>
        <taxon>Microbacterium</taxon>
    </lineage>
</organism>
<protein>
    <submittedName>
        <fullName evidence="6">ANTAR domain protein</fullName>
    </submittedName>
</protein>
<dbReference type="PATRIC" id="fig|69370.6.peg.1733"/>
<dbReference type="GO" id="GO:0003723">
    <property type="term" value="F:RNA binding"/>
    <property type="evidence" value="ECO:0007669"/>
    <property type="project" value="InterPro"/>
</dbReference>
<dbReference type="InterPro" id="IPR036388">
    <property type="entry name" value="WH-like_DNA-bd_sf"/>
</dbReference>
<keyword evidence="2" id="KW-0418">Kinase</keyword>
<dbReference type="SUPFAM" id="SSF52172">
    <property type="entry name" value="CheY-like"/>
    <property type="match status" value="1"/>
</dbReference>
<dbReference type="PIRSF" id="PIRSF036625">
    <property type="entry name" value="GAF_ANTAR"/>
    <property type="match status" value="1"/>
</dbReference>
<dbReference type="PROSITE" id="PS50921">
    <property type="entry name" value="ANTAR"/>
    <property type="match status" value="1"/>
</dbReference>
<dbReference type="SUPFAM" id="SSF55781">
    <property type="entry name" value="GAF domain-like"/>
    <property type="match status" value="1"/>
</dbReference>
<dbReference type="InterPro" id="IPR011006">
    <property type="entry name" value="CheY-like_superfamily"/>
</dbReference>
<evidence type="ECO:0000313" key="6">
    <source>
        <dbReference type="EMBL" id="KJL43208.1"/>
    </source>
</evidence>
<evidence type="ECO:0000313" key="7">
    <source>
        <dbReference type="Proteomes" id="UP000034098"/>
    </source>
</evidence>
<sequence length="237" mass="25564">MTALTREHQLLGTFVTLADSLVDDFDVVDVLQRLVDDCISLFDASAAGILLLSPSNRLEVIASTSERSELVELMQLRVGAGPCVEAATAGEVVSVYDIDQIAHRWPAFAADARASGFSSIHAIPLRLRDSTLGSLNLFRDEAGALNPADAAAAQALADIATISILQQRLVEESELAQAQLQRALDSRVVIEQAKGYLAQMLDIDMDEAFARIRRHARSTQTRIGVVARDVVAGRLSL</sequence>
<keyword evidence="4" id="KW-0804">Transcription</keyword>
<evidence type="ECO:0000256" key="3">
    <source>
        <dbReference type="ARBA" id="ARBA00023015"/>
    </source>
</evidence>
<name>A0A0M2H9T6_MICTR</name>
<dbReference type="InterPro" id="IPR012074">
    <property type="entry name" value="GAF_ANTAR"/>
</dbReference>
<keyword evidence="1" id="KW-0808">Transferase</keyword>
<keyword evidence="7" id="KW-1185">Reference proteome</keyword>
<dbReference type="AlphaFoldDB" id="A0A0M2H9T6"/>
<dbReference type="Gene3D" id="3.30.450.40">
    <property type="match status" value="1"/>
</dbReference>
<evidence type="ECO:0000256" key="2">
    <source>
        <dbReference type="ARBA" id="ARBA00022777"/>
    </source>
</evidence>
<feature type="domain" description="ANTAR" evidence="5">
    <location>
        <begin position="170"/>
        <end position="231"/>
    </location>
</feature>
<dbReference type="InterPro" id="IPR029016">
    <property type="entry name" value="GAF-like_dom_sf"/>
</dbReference>
<reference evidence="6 7" key="1">
    <citation type="submission" date="2015-02" db="EMBL/GenBank/DDBJ databases">
        <title>Draft genome sequences of ten Microbacterium spp. with emphasis on heavy metal contaminated environments.</title>
        <authorList>
            <person name="Corretto E."/>
        </authorList>
    </citation>
    <scope>NUCLEOTIDE SEQUENCE [LARGE SCALE GENOMIC DNA]</scope>
    <source>
        <strain evidence="6 7">DSM 8608</strain>
    </source>
</reference>
<dbReference type="Gene3D" id="1.10.10.10">
    <property type="entry name" value="Winged helix-like DNA-binding domain superfamily/Winged helix DNA-binding domain"/>
    <property type="match status" value="1"/>
</dbReference>
<evidence type="ECO:0000256" key="4">
    <source>
        <dbReference type="ARBA" id="ARBA00023163"/>
    </source>
</evidence>
<dbReference type="InterPro" id="IPR005561">
    <property type="entry name" value="ANTAR"/>
</dbReference>
<dbReference type="Pfam" id="PF13185">
    <property type="entry name" value="GAF_2"/>
    <property type="match status" value="1"/>
</dbReference>
<evidence type="ECO:0000259" key="5">
    <source>
        <dbReference type="PROSITE" id="PS50921"/>
    </source>
</evidence>
<dbReference type="SMART" id="SM00065">
    <property type="entry name" value="GAF"/>
    <property type="match status" value="1"/>
</dbReference>
<dbReference type="GO" id="GO:0016301">
    <property type="term" value="F:kinase activity"/>
    <property type="evidence" value="ECO:0007669"/>
    <property type="project" value="UniProtKB-KW"/>
</dbReference>